<proteinExistence type="predicted"/>
<reference evidence="2" key="1">
    <citation type="submission" date="2016-11" db="UniProtKB">
        <authorList>
            <consortium name="WormBaseParasite"/>
        </authorList>
    </citation>
    <scope>IDENTIFICATION</scope>
    <source>
        <strain evidence="2">KR3021</strain>
    </source>
</reference>
<name>A0AC35TQU8_9BILA</name>
<evidence type="ECO:0000313" key="2">
    <source>
        <dbReference type="WBParaSite" id="RSKR_0000335000.1"/>
    </source>
</evidence>
<dbReference type="Proteomes" id="UP000095286">
    <property type="component" value="Unplaced"/>
</dbReference>
<sequence length="932" mass="106112">MGESEPTKKKSKKFEDIFAHAFYRWGLFVARHPKAVLWFAIILTIASLPGFYAPVKTEFERQIAFGKIPNENIDNWNQLHRFARDLEEHEAGGNVTTTPAPVKAKGGVYTDILRFYIVHKDFENLLNSATLAELYNYTEQMMKVKLDLNGYTYTLEDFCKKDNPAAKCNNLLNVWLKHAANLFKGGNSRSNPNLQLSYPVMYLFNRPKDIGNIIYGVDVKGEKNEISGAKVLTIHWFVEFPSNSTLISAFYEYRQELNKFWTETGEKSKLDFIPHNEKAMDDELRLIIQTALPFAIPAVLQLMLFVYFSNKSTDPKMSKCAEAVLGVVCVICALIVTFGFSFACGIAFNPVTCTMPFLLLAIGIDDDFLILGAWRMSNPNHSIAKRMAWTMEDAGASITVTSLTNFGCFALGYVLSPTPAVGDFCLVTAIGMFFDYIYQITFFCALVVLGAEREEYGGLSSYFWCGTKPPTDKDIVESPALEAARGTNEINLENNNDDDNENNNNTVTRKGFSAKQNDSDDEDSEIASHSANEGLNKKPMWMTKQLGEVWAPFILRKDVKLISALLFVLYIVVSLYGCVKMKVDISPKKYIRDSSTMQTFVHLADKYIWADNVQPLFHVMNPPDFRNATQRNKFNELIFRLEHTKYSIGRVSTNFWLWQYQQFLNDFPEVDYQKDFYNRKYLSLFLNTMDYAEYKAKIRIDANVTNGEPCISAFHFATSFYGLDSWDKRQAELFFWRDMLKEYQEFDIFLAGIFSPFLIDQRFTIAPSSMQSFGSAVAVMALLSILFLPDKQSAFIIAFSIMSITLGVCGFLQMWGSDLDSVSLGCLIMSIGLSIDFSVHICYKYHRSTELTPDLKVIDTLTIVGYPILQAIVSTLWSMSAVYFIPAYLVRVFFQTVVLVNVFGCFHALLWLPQFISILDPVNRVPLRFKQD</sequence>
<evidence type="ECO:0000313" key="1">
    <source>
        <dbReference type="Proteomes" id="UP000095286"/>
    </source>
</evidence>
<organism evidence="1 2">
    <name type="scientific">Rhabditophanes sp. KR3021</name>
    <dbReference type="NCBI Taxonomy" id="114890"/>
    <lineage>
        <taxon>Eukaryota</taxon>
        <taxon>Metazoa</taxon>
        <taxon>Ecdysozoa</taxon>
        <taxon>Nematoda</taxon>
        <taxon>Chromadorea</taxon>
        <taxon>Rhabditida</taxon>
        <taxon>Tylenchina</taxon>
        <taxon>Panagrolaimomorpha</taxon>
        <taxon>Strongyloidoidea</taxon>
        <taxon>Alloionematidae</taxon>
        <taxon>Rhabditophanes</taxon>
    </lineage>
</organism>
<dbReference type="WBParaSite" id="RSKR_0000335000.1">
    <property type="protein sequence ID" value="RSKR_0000335000.1"/>
    <property type="gene ID" value="RSKR_0000335000"/>
</dbReference>
<protein>
    <submittedName>
        <fullName evidence="2">SSD domain-containing protein</fullName>
    </submittedName>
</protein>
<accession>A0AC35TQU8</accession>